<feature type="domain" description="PRC-barrel" evidence="1">
    <location>
        <begin position="16"/>
        <end position="93"/>
    </location>
</feature>
<dbReference type="STRING" id="463040.CAL15_12815"/>
<sequence length="123" mass="13764">MSSISNPATGTSASSMISSNRVEGTKVYNQAGEKLGSIDNLQIDKRSGQVRYAVLEFGGFLGMGTDRYPLPWNILKYDTDLDGYVVPVDKAQLENAPRYETSQNPEYTDDYGRRVYDYYGAPW</sequence>
<dbReference type="InterPro" id="IPR011033">
    <property type="entry name" value="PRC_barrel-like_sf"/>
</dbReference>
<dbReference type="Pfam" id="PF05239">
    <property type="entry name" value="PRC"/>
    <property type="match status" value="1"/>
</dbReference>
<dbReference type="EMBL" id="CP021111">
    <property type="protein sequence ID" value="ARP95185.1"/>
    <property type="molecule type" value="Genomic_DNA"/>
</dbReference>
<dbReference type="AlphaFoldDB" id="A0A1W6ZD46"/>
<evidence type="ECO:0000313" key="3">
    <source>
        <dbReference type="Proteomes" id="UP000194161"/>
    </source>
</evidence>
<evidence type="ECO:0000259" key="1">
    <source>
        <dbReference type="Pfam" id="PF05239"/>
    </source>
</evidence>
<organism evidence="2 3">
    <name type="scientific">Bordetella genomosp. 13</name>
    <dbReference type="NCBI Taxonomy" id="463040"/>
    <lineage>
        <taxon>Bacteria</taxon>
        <taxon>Pseudomonadati</taxon>
        <taxon>Pseudomonadota</taxon>
        <taxon>Betaproteobacteria</taxon>
        <taxon>Burkholderiales</taxon>
        <taxon>Alcaligenaceae</taxon>
        <taxon>Bordetella</taxon>
    </lineage>
</organism>
<protein>
    <submittedName>
        <fullName evidence="2">Photosystem reaction center subunit H</fullName>
    </submittedName>
</protein>
<dbReference type="OrthoDB" id="286778at2"/>
<dbReference type="PANTHER" id="PTHR36505">
    <property type="entry name" value="BLR1072 PROTEIN"/>
    <property type="match status" value="1"/>
</dbReference>
<name>A0A1W6ZD46_9BORD</name>
<gene>
    <name evidence="2" type="ORF">CAL15_12815</name>
</gene>
<keyword evidence="3" id="KW-1185">Reference proteome</keyword>
<reference evidence="2 3" key="1">
    <citation type="submission" date="2017-05" db="EMBL/GenBank/DDBJ databases">
        <title>Complete and WGS of Bordetella genogroups.</title>
        <authorList>
            <person name="Spilker T."/>
            <person name="LiPuma J."/>
        </authorList>
    </citation>
    <scope>NUCLEOTIDE SEQUENCE [LARGE SCALE GENOMIC DNA]</scope>
    <source>
        <strain evidence="2 3">AU7206</strain>
    </source>
</reference>
<dbReference type="InterPro" id="IPR027275">
    <property type="entry name" value="PRC-brl_dom"/>
</dbReference>
<evidence type="ECO:0000313" key="2">
    <source>
        <dbReference type="EMBL" id="ARP95185.1"/>
    </source>
</evidence>
<dbReference type="PANTHER" id="PTHR36505:SF1">
    <property type="entry name" value="BLR1072 PROTEIN"/>
    <property type="match status" value="1"/>
</dbReference>
<accession>A0A1W6ZD46</accession>
<dbReference type="RefSeq" id="WP_086078949.1">
    <property type="nucleotide sequence ID" value="NZ_CP021111.1"/>
</dbReference>
<dbReference type="Gene3D" id="2.30.30.240">
    <property type="entry name" value="PRC-barrel domain"/>
    <property type="match status" value="1"/>
</dbReference>
<proteinExistence type="predicted"/>
<dbReference type="Proteomes" id="UP000194161">
    <property type="component" value="Chromosome"/>
</dbReference>
<dbReference type="KEGG" id="bgm:CAL15_12815"/>
<dbReference type="SUPFAM" id="SSF50346">
    <property type="entry name" value="PRC-barrel domain"/>
    <property type="match status" value="1"/>
</dbReference>